<keyword evidence="2" id="KW-1185">Reference proteome</keyword>
<gene>
    <name evidence="1" type="ORF">JGI23_01253</name>
</gene>
<organism evidence="1 2">
    <name type="scientific">Candidatus Chryseopegocella kryptomonas</name>
    <dbReference type="NCBI Taxonomy" id="1633643"/>
    <lineage>
        <taxon>Bacteria</taxon>
        <taxon>Pseudomonadati</taxon>
        <taxon>Candidatus Kryptoniota</taxon>
        <taxon>Candidatus Chryseopegocella</taxon>
    </lineage>
</organism>
<evidence type="ECO:0000313" key="2">
    <source>
        <dbReference type="Proteomes" id="UP000199197"/>
    </source>
</evidence>
<dbReference type="EMBL" id="CZVW01000012">
    <property type="protein sequence ID" value="CUT02432.1"/>
    <property type="molecule type" value="Genomic_DNA"/>
</dbReference>
<sequence>MREFELERNFFKDFRSKCMKIQNREIVNEFVKAIEHLLKEYDTSIYENRFIAGGVIEYIFIALLKALGFNASHLGEKDKRTDIAVEYGGNELKFSIKTNFTGKGDIRLINKLGKGSKIFWDEPTIFLISGLGIVYADSRFLGDRTIDKGDAIVINVNSIKIFSDENSDYKVNLEIPVKSEISPSFHTASFDIAKSVLERSNSKILIKYLS</sequence>
<dbReference type="RefSeq" id="WP_092350030.1">
    <property type="nucleotide sequence ID" value="NZ_CZVW01000012.1"/>
</dbReference>
<dbReference type="AlphaFoldDB" id="A0A0P1NTX0"/>
<name>A0A0P1NTX0_9BACT</name>
<proteinExistence type="predicted"/>
<accession>A0A0P1NTX0</accession>
<dbReference type="Proteomes" id="UP000199197">
    <property type="component" value="Unassembled WGS sequence"/>
</dbReference>
<protein>
    <submittedName>
        <fullName evidence="1">Uncharacterized protein</fullName>
    </submittedName>
</protein>
<reference evidence="2" key="1">
    <citation type="submission" date="2015-11" db="EMBL/GenBank/DDBJ databases">
        <authorList>
            <person name="Varghese N."/>
        </authorList>
    </citation>
    <scope>NUCLEOTIDE SEQUENCE [LARGE SCALE GENOMIC DNA]</scope>
    <source>
        <strain evidence="2">JGI-23</strain>
    </source>
</reference>
<evidence type="ECO:0000313" key="1">
    <source>
        <dbReference type="EMBL" id="CUT02432.1"/>
    </source>
</evidence>